<dbReference type="STRING" id="1817760.A2151_02155"/>
<feature type="region of interest" description="Interaction with substrate tRNA" evidence="10">
    <location>
        <begin position="164"/>
        <end position="168"/>
    </location>
</feature>
<evidence type="ECO:0000256" key="8">
    <source>
        <dbReference type="ARBA" id="ARBA00022842"/>
    </source>
</evidence>
<protein>
    <recommendedName>
        <fullName evidence="10">tRNA dimethylallyltransferase</fullName>
        <ecNumber evidence="10">2.5.1.75</ecNumber>
    </recommendedName>
    <alternativeName>
        <fullName evidence="10">Dimethylallyl diphosphate:tRNA dimethylallyltransferase</fullName>
        <shortName evidence="10">DMAPP:tRNA dimethylallyltransferase</shortName>
        <shortName evidence="10">DMATase</shortName>
    </alternativeName>
    <alternativeName>
        <fullName evidence="10">Isopentenyl-diphosphate:tRNA isopentenyltransferase</fullName>
        <shortName evidence="10">IPP transferase</shortName>
        <shortName evidence="10">IPPT</shortName>
        <shortName evidence="10">IPTase</shortName>
    </alternativeName>
</protein>
<keyword evidence="6 10" id="KW-0547">Nucleotide-binding</keyword>
<comment type="catalytic activity">
    <reaction evidence="9 10 11">
        <text>adenosine(37) in tRNA + dimethylallyl diphosphate = N(6)-dimethylallyladenosine(37) in tRNA + diphosphate</text>
        <dbReference type="Rhea" id="RHEA:26482"/>
        <dbReference type="Rhea" id="RHEA-COMP:10162"/>
        <dbReference type="Rhea" id="RHEA-COMP:10375"/>
        <dbReference type="ChEBI" id="CHEBI:33019"/>
        <dbReference type="ChEBI" id="CHEBI:57623"/>
        <dbReference type="ChEBI" id="CHEBI:74411"/>
        <dbReference type="ChEBI" id="CHEBI:74415"/>
        <dbReference type="EC" id="2.5.1.75"/>
    </reaction>
</comment>
<comment type="function">
    <text evidence="2 10 12">Catalyzes the transfer of a dimethylallyl group onto the adenine at position 37 in tRNAs that read codons beginning with uridine, leading to the formation of N6-(dimethylallyl)adenosine (i(6)A).</text>
</comment>
<evidence type="ECO:0000256" key="3">
    <source>
        <dbReference type="ARBA" id="ARBA00005842"/>
    </source>
</evidence>
<gene>
    <name evidence="10" type="primary">miaA</name>
    <name evidence="14" type="ORF">A2151_02155</name>
</gene>
<dbReference type="AlphaFoldDB" id="A0A1F6TKM1"/>
<name>A0A1F6TKM1_9PROT</name>
<keyword evidence="7 10" id="KW-0067">ATP-binding</keyword>
<evidence type="ECO:0000256" key="10">
    <source>
        <dbReference type="HAMAP-Rule" id="MF_00185"/>
    </source>
</evidence>
<dbReference type="Proteomes" id="UP000178885">
    <property type="component" value="Unassembled WGS sequence"/>
</dbReference>
<dbReference type="PANTHER" id="PTHR11088">
    <property type="entry name" value="TRNA DIMETHYLALLYLTRANSFERASE"/>
    <property type="match status" value="1"/>
</dbReference>
<feature type="binding site" evidence="10">
    <location>
        <begin position="15"/>
        <end position="22"/>
    </location>
    <ligand>
        <name>ATP</name>
        <dbReference type="ChEBI" id="CHEBI:30616"/>
    </ligand>
</feature>
<reference evidence="14 15" key="1">
    <citation type="journal article" date="2016" name="Nat. Commun.">
        <title>Thousands of microbial genomes shed light on interconnected biogeochemical processes in an aquifer system.</title>
        <authorList>
            <person name="Anantharaman K."/>
            <person name="Brown C.T."/>
            <person name="Hug L.A."/>
            <person name="Sharon I."/>
            <person name="Castelle C.J."/>
            <person name="Probst A.J."/>
            <person name="Thomas B.C."/>
            <person name="Singh A."/>
            <person name="Wilkins M.J."/>
            <person name="Karaoz U."/>
            <person name="Brodie E.L."/>
            <person name="Williams K.H."/>
            <person name="Hubbard S.S."/>
            <person name="Banfield J.F."/>
        </authorList>
    </citation>
    <scope>NUCLEOTIDE SEQUENCE [LARGE SCALE GENOMIC DNA]</scope>
</reference>
<feature type="region of interest" description="Interaction with substrate tRNA" evidence="10">
    <location>
        <begin position="40"/>
        <end position="43"/>
    </location>
</feature>
<dbReference type="InterPro" id="IPR018022">
    <property type="entry name" value="IPT"/>
</dbReference>
<evidence type="ECO:0000256" key="7">
    <source>
        <dbReference type="ARBA" id="ARBA00022840"/>
    </source>
</evidence>
<comment type="caution">
    <text evidence="10">Lacks conserved residue(s) required for the propagation of feature annotation.</text>
</comment>
<dbReference type="InterPro" id="IPR039657">
    <property type="entry name" value="Dimethylallyltransferase"/>
</dbReference>
<keyword evidence="5 10" id="KW-0819">tRNA processing</keyword>
<dbReference type="NCBIfam" id="TIGR00174">
    <property type="entry name" value="miaA"/>
    <property type="match status" value="1"/>
</dbReference>
<accession>A0A1F6TKM1</accession>
<dbReference type="PANTHER" id="PTHR11088:SF60">
    <property type="entry name" value="TRNA DIMETHYLALLYLTRANSFERASE"/>
    <property type="match status" value="1"/>
</dbReference>
<feature type="site" description="Interaction with substrate tRNA" evidence="10">
    <location>
        <position position="106"/>
    </location>
</feature>
<evidence type="ECO:0000256" key="13">
    <source>
        <dbReference type="RuleBase" id="RU003785"/>
    </source>
</evidence>
<comment type="similarity">
    <text evidence="3 10 13">Belongs to the IPP transferase family.</text>
</comment>
<evidence type="ECO:0000256" key="6">
    <source>
        <dbReference type="ARBA" id="ARBA00022741"/>
    </source>
</evidence>
<evidence type="ECO:0000256" key="2">
    <source>
        <dbReference type="ARBA" id="ARBA00003213"/>
    </source>
</evidence>
<feature type="binding site" evidence="10">
    <location>
        <begin position="17"/>
        <end position="22"/>
    </location>
    <ligand>
        <name>substrate</name>
    </ligand>
</feature>
<comment type="subunit">
    <text evidence="10">Monomer.</text>
</comment>
<organism evidence="14 15">
    <name type="scientific">Candidatus Muproteobacteria bacterium RBG_16_65_34</name>
    <dbReference type="NCBI Taxonomy" id="1817760"/>
    <lineage>
        <taxon>Bacteria</taxon>
        <taxon>Pseudomonadati</taxon>
        <taxon>Pseudomonadota</taxon>
        <taxon>Candidatus Muproteobacteria</taxon>
    </lineage>
</organism>
<evidence type="ECO:0000256" key="4">
    <source>
        <dbReference type="ARBA" id="ARBA00022679"/>
    </source>
</evidence>
<feature type="site" description="Interaction with substrate tRNA" evidence="10">
    <location>
        <position position="128"/>
    </location>
</feature>
<comment type="cofactor">
    <cofactor evidence="1 10">
        <name>Mg(2+)</name>
        <dbReference type="ChEBI" id="CHEBI:18420"/>
    </cofactor>
</comment>
<evidence type="ECO:0000256" key="1">
    <source>
        <dbReference type="ARBA" id="ARBA00001946"/>
    </source>
</evidence>
<dbReference type="InterPro" id="IPR027417">
    <property type="entry name" value="P-loop_NTPase"/>
</dbReference>
<keyword evidence="8 10" id="KW-0460">Magnesium</keyword>
<evidence type="ECO:0000256" key="5">
    <source>
        <dbReference type="ARBA" id="ARBA00022694"/>
    </source>
</evidence>
<dbReference type="Gene3D" id="1.10.20.140">
    <property type="match status" value="1"/>
</dbReference>
<dbReference type="GO" id="GO:0005524">
    <property type="term" value="F:ATP binding"/>
    <property type="evidence" value="ECO:0007669"/>
    <property type="project" value="UniProtKB-UniRule"/>
</dbReference>
<dbReference type="EMBL" id="MFSU01000099">
    <property type="protein sequence ID" value="OGI45636.1"/>
    <property type="molecule type" value="Genomic_DNA"/>
</dbReference>
<evidence type="ECO:0000313" key="15">
    <source>
        <dbReference type="Proteomes" id="UP000178885"/>
    </source>
</evidence>
<dbReference type="HAMAP" id="MF_00185">
    <property type="entry name" value="IPP_trans"/>
    <property type="match status" value="1"/>
</dbReference>
<proteinExistence type="inferred from homology"/>
<evidence type="ECO:0000256" key="11">
    <source>
        <dbReference type="RuleBase" id="RU003783"/>
    </source>
</evidence>
<dbReference type="Gene3D" id="3.40.50.300">
    <property type="entry name" value="P-loop containing nucleotide triphosphate hydrolases"/>
    <property type="match status" value="1"/>
</dbReference>
<evidence type="ECO:0000256" key="12">
    <source>
        <dbReference type="RuleBase" id="RU003784"/>
    </source>
</evidence>
<dbReference type="Pfam" id="PF01715">
    <property type="entry name" value="IPPT"/>
    <property type="match status" value="1"/>
</dbReference>
<dbReference type="FunFam" id="1.10.20.140:FF:000001">
    <property type="entry name" value="tRNA dimethylallyltransferase"/>
    <property type="match status" value="1"/>
</dbReference>
<comment type="caution">
    <text evidence="14">The sequence shown here is derived from an EMBL/GenBank/DDBJ whole genome shotgun (WGS) entry which is preliminary data.</text>
</comment>
<evidence type="ECO:0000313" key="14">
    <source>
        <dbReference type="EMBL" id="OGI45636.1"/>
    </source>
</evidence>
<dbReference type="GO" id="GO:0006400">
    <property type="term" value="P:tRNA modification"/>
    <property type="evidence" value="ECO:0007669"/>
    <property type="project" value="TreeGrafter"/>
</dbReference>
<dbReference type="GO" id="GO:0052381">
    <property type="term" value="F:tRNA dimethylallyltransferase activity"/>
    <property type="evidence" value="ECO:0007669"/>
    <property type="project" value="UniProtKB-UniRule"/>
</dbReference>
<evidence type="ECO:0000256" key="9">
    <source>
        <dbReference type="ARBA" id="ARBA00049563"/>
    </source>
</evidence>
<dbReference type="SUPFAM" id="SSF52540">
    <property type="entry name" value="P-loop containing nucleoside triphosphate hydrolases"/>
    <property type="match status" value="2"/>
</dbReference>
<sequence>MGNEATLSPAIFLMGPTATGKSALALALHERLPVEIVSVDSSQVYRGMDIGTAKPTPEERLRAPHRLIDIRDPAERYSAAEFCADALREMAEISRRGRIPLLVGGTMFYFRALEYGLSELPSADVEVRARLSAEGARRGWPALHARLAAFDPETAARLSPNDAQRIQRALEIHELTGQPPSAVKRMQTRAVFPYRAVKIALASERPVLHARIAERFHVMLELGLVAEVEGLTRRGDLSPEMPSMRTVGYRQAWKYLTGDINYNQMVEQAIAATRQLAKRQMTWLRGYEGVRFLDAAAGLSVDACLEFLRREGVLPSELRL</sequence>
<keyword evidence="4 10" id="KW-0808">Transferase</keyword>
<dbReference type="EC" id="2.5.1.75" evidence="10"/>